<dbReference type="Gene3D" id="3.30.70.3030">
    <property type="match status" value="1"/>
</dbReference>
<dbReference type="InterPro" id="IPR005554">
    <property type="entry name" value="NOL6/Upt22"/>
</dbReference>
<keyword evidence="1" id="KW-0694">RNA-binding</keyword>
<reference evidence="4" key="1">
    <citation type="submission" date="2025-08" db="UniProtKB">
        <authorList>
            <consortium name="RefSeq"/>
        </authorList>
    </citation>
    <scope>IDENTIFICATION</scope>
    <source>
        <tissue evidence="4">Testes</tissue>
    </source>
</reference>
<comment type="similarity">
    <text evidence="1">Belongs to the NRAP family.</text>
</comment>
<keyword evidence="3" id="KW-1185">Reference proteome</keyword>
<organism evidence="3 4">
    <name type="scientific">Saccoglossus kowalevskii</name>
    <name type="common">Acorn worm</name>
    <dbReference type="NCBI Taxonomy" id="10224"/>
    <lineage>
        <taxon>Eukaryota</taxon>
        <taxon>Metazoa</taxon>
        <taxon>Hemichordata</taxon>
        <taxon>Enteropneusta</taxon>
        <taxon>Harrimaniidae</taxon>
        <taxon>Saccoglossus</taxon>
    </lineage>
</organism>
<proteinExistence type="inferred from homology"/>
<protein>
    <recommendedName>
        <fullName evidence="1">Nucleolar protein 6</fullName>
    </recommendedName>
</protein>
<evidence type="ECO:0000313" key="3">
    <source>
        <dbReference type="Proteomes" id="UP000694865"/>
    </source>
</evidence>
<dbReference type="InterPro" id="IPR035371">
    <property type="entry name" value="Nrap_D6"/>
</dbReference>
<dbReference type="RefSeq" id="XP_002740549.1">
    <property type="nucleotide sequence ID" value="XM_002740503.2"/>
</dbReference>
<evidence type="ECO:0000313" key="4">
    <source>
        <dbReference type="RefSeq" id="XP_002740549.1"/>
    </source>
</evidence>
<dbReference type="Pfam" id="PF17407">
    <property type="entry name" value="Nrap_D6"/>
    <property type="match status" value="1"/>
</dbReference>
<accession>A0ABM0GZ21</accession>
<evidence type="ECO:0000256" key="1">
    <source>
        <dbReference type="RuleBase" id="RU364032"/>
    </source>
</evidence>
<sequence length="79" mass="8918">MAMFFHDVYGGDFIAVAWKSSAFEPKPFKVTNVQCRVPKTGQQETKLKVDVNAVLEDFQVLGQGIVKTVEVVTEKWNIE</sequence>
<keyword evidence="1" id="KW-0539">Nucleus</keyword>
<dbReference type="PANTHER" id="PTHR17972">
    <property type="entry name" value="NUCLEOLAR RNA-ASSOCIATED PROTEIN"/>
    <property type="match status" value="1"/>
</dbReference>
<dbReference type="GeneID" id="100371947"/>
<comment type="subcellular location">
    <subcellularLocation>
        <location evidence="1">Nucleus</location>
        <location evidence="1">Nucleolus</location>
    </subcellularLocation>
</comment>
<dbReference type="Proteomes" id="UP000694865">
    <property type="component" value="Unplaced"/>
</dbReference>
<name>A0ABM0GZ21_SACKO</name>
<dbReference type="PANTHER" id="PTHR17972:SF0">
    <property type="entry name" value="NUCLEOLAR PROTEIN 6"/>
    <property type="match status" value="1"/>
</dbReference>
<feature type="domain" description="Nrap protein" evidence="2">
    <location>
        <begin position="2"/>
        <end position="69"/>
    </location>
</feature>
<evidence type="ECO:0000259" key="2">
    <source>
        <dbReference type="Pfam" id="PF17407"/>
    </source>
</evidence>
<gene>
    <name evidence="4" type="primary">LOC100371947</name>
</gene>